<evidence type="ECO:0000256" key="4">
    <source>
        <dbReference type="ARBA" id="ARBA00023163"/>
    </source>
</evidence>
<dbReference type="Proteomes" id="UP001191082">
    <property type="component" value="Unassembled WGS sequence"/>
</dbReference>
<comment type="caution">
    <text evidence="6">The sequence shown here is derived from an EMBL/GenBank/DDBJ whole genome shotgun (WGS) entry which is preliminary data.</text>
</comment>
<name>A0ABY2XG16_9RHOB</name>
<evidence type="ECO:0000256" key="3">
    <source>
        <dbReference type="ARBA" id="ARBA00023125"/>
    </source>
</evidence>
<keyword evidence="2" id="KW-0805">Transcription regulation</keyword>
<accession>A0ABY2XG16</accession>
<dbReference type="CDD" id="cd08412">
    <property type="entry name" value="PBP2_PAO1_like"/>
    <property type="match status" value="1"/>
</dbReference>
<reference evidence="6 7" key="1">
    <citation type="submission" date="2019-05" db="EMBL/GenBank/DDBJ databases">
        <title>Marivita sp. nov. isolated from sea sediment.</title>
        <authorList>
            <person name="Kim W."/>
        </authorList>
    </citation>
    <scope>NUCLEOTIDE SEQUENCE [LARGE SCALE GENOMIC DNA]</scope>
    <source>
        <strain evidence="6 7">CAU 1492</strain>
    </source>
</reference>
<dbReference type="PROSITE" id="PS50931">
    <property type="entry name" value="HTH_LYSR"/>
    <property type="match status" value="1"/>
</dbReference>
<evidence type="ECO:0000256" key="2">
    <source>
        <dbReference type="ARBA" id="ARBA00023015"/>
    </source>
</evidence>
<evidence type="ECO:0000259" key="5">
    <source>
        <dbReference type="PROSITE" id="PS50931"/>
    </source>
</evidence>
<dbReference type="RefSeq" id="WP_138862887.1">
    <property type="nucleotide sequence ID" value="NZ_VCPC01000001.1"/>
</dbReference>
<evidence type="ECO:0000256" key="1">
    <source>
        <dbReference type="ARBA" id="ARBA00009437"/>
    </source>
</evidence>
<evidence type="ECO:0000313" key="7">
    <source>
        <dbReference type="Proteomes" id="UP001191082"/>
    </source>
</evidence>
<protein>
    <submittedName>
        <fullName evidence="6">LysR family transcriptional regulator</fullName>
    </submittedName>
</protein>
<dbReference type="Pfam" id="PF00126">
    <property type="entry name" value="HTH_1"/>
    <property type="match status" value="1"/>
</dbReference>
<dbReference type="Gene3D" id="1.10.10.10">
    <property type="entry name" value="Winged helix-like DNA-binding domain superfamily/Winged helix DNA-binding domain"/>
    <property type="match status" value="1"/>
</dbReference>
<feature type="domain" description="HTH lysR-type" evidence="5">
    <location>
        <begin position="1"/>
        <end position="58"/>
    </location>
</feature>
<comment type="similarity">
    <text evidence="1">Belongs to the LysR transcriptional regulatory family.</text>
</comment>
<dbReference type="SUPFAM" id="SSF46785">
    <property type="entry name" value="Winged helix' DNA-binding domain"/>
    <property type="match status" value="1"/>
</dbReference>
<dbReference type="PANTHER" id="PTHR30346">
    <property type="entry name" value="TRANSCRIPTIONAL DUAL REGULATOR HCAR-RELATED"/>
    <property type="match status" value="1"/>
</dbReference>
<dbReference type="PANTHER" id="PTHR30346:SF0">
    <property type="entry name" value="HCA OPERON TRANSCRIPTIONAL ACTIVATOR HCAR"/>
    <property type="match status" value="1"/>
</dbReference>
<dbReference type="Pfam" id="PF03466">
    <property type="entry name" value="LysR_substrate"/>
    <property type="match status" value="1"/>
</dbReference>
<sequence length="305" mass="34157">MDLRELKYFLATAESGQVSRAANALAISQSSVTAAVRRLEDELGAPLFQRTASGMELTDAGRELRASAQDILDRLERARHITHRQSAVTGTISIAASYTVMGYFLPYHLDRLHQLFPGLEIRPSEQPRESIEEGLLSNRFDMAVMLTSNTANPDLETETLFRSRRRLWVPNNHRFHQAGRVSFADIASEDYIMLTVDEAAQTAMKYWSVLGMQPRVKLRTSSTEAVRSMVANGQGITILSDMVYRPWSLEGKRIGTVQTEREVPTMDVGLAWRKGMEISGPLAVFHDYFRHAFLSPQSPAVVGRG</sequence>
<dbReference type="PRINTS" id="PR00039">
    <property type="entry name" value="HTHLYSR"/>
</dbReference>
<dbReference type="Gene3D" id="3.40.190.10">
    <property type="entry name" value="Periplasmic binding protein-like II"/>
    <property type="match status" value="2"/>
</dbReference>
<dbReference type="InterPro" id="IPR036390">
    <property type="entry name" value="WH_DNA-bd_sf"/>
</dbReference>
<proteinExistence type="inferred from homology"/>
<organism evidence="6 7">
    <name type="scientific">Arenibacterium halophilum</name>
    <dbReference type="NCBI Taxonomy" id="2583821"/>
    <lineage>
        <taxon>Bacteria</taxon>
        <taxon>Pseudomonadati</taxon>
        <taxon>Pseudomonadota</taxon>
        <taxon>Alphaproteobacteria</taxon>
        <taxon>Rhodobacterales</taxon>
        <taxon>Paracoccaceae</taxon>
        <taxon>Arenibacterium</taxon>
    </lineage>
</organism>
<keyword evidence="7" id="KW-1185">Reference proteome</keyword>
<dbReference type="EMBL" id="VCPC01000001">
    <property type="protein sequence ID" value="TMV15542.1"/>
    <property type="molecule type" value="Genomic_DNA"/>
</dbReference>
<dbReference type="SUPFAM" id="SSF53850">
    <property type="entry name" value="Periplasmic binding protein-like II"/>
    <property type="match status" value="1"/>
</dbReference>
<gene>
    <name evidence="6" type="ORF">FGK64_06205</name>
</gene>
<dbReference type="InterPro" id="IPR036388">
    <property type="entry name" value="WH-like_DNA-bd_sf"/>
</dbReference>
<keyword evidence="4" id="KW-0804">Transcription</keyword>
<evidence type="ECO:0000313" key="6">
    <source>
        <dbReference type="EMBL" id="TMV15542.1"/>
    </source>
</evidence>
<dbReference type="InterPro" id="IPR005119">
    <property type="entry name" value="LysR_subst-bd"/>
</dbReference>
<dbReference type="InterPro" id="IPR000847">
    <property type="entry name" value="LysR_HTH_N"/>
</dbReference>
<keyword evidence="3" id="KW-0238">DNA-binding</keyword>